<dbReference type="AlphaFoldDB" id="A0A133V0C4"/>
<evidence type="ECO:0000313" key="2">
    <source>
        <dbReference type="Proteomes" id="UP000070520"/>
    </source>
</evidence>
<dbReference type="EMBL" id="LHXW01000021">
    <property type="protein sequence ID" value="KXA99865.1"/>
    <property type="molecule type" value="Genomic_DNA"/>
</dbReference>
<protein>
    <submittedName>
        <fullName evidence="1">Uncharacterized protein</fullName>
    </submittedName>
</protein>
<gene>
    <name evidence="1" type="ORF">AKJ42_02300</name>
</gene>
<keyword evidence="2" id="KW-1185">Reference proteome</keyword>
<accession>A0A133V0C4</accession>
<name>A0A133V0C4_9EURY</name>
<dbReference type="Proteomes" id="UP000070520">
    <property type="component" value="Unassembled WGS sequence"/>
</dbReference>
<evidence type="ECO:0000313" key="1">
    <source>
        <dbReference type="EMBL" id="KXA99865.1"/>
    </source>
</evidence>
<reference evidence="1 2" key="1">
    <citation type="journal article" date="2016" name="Sci. Rep.">
        <title>Metabolic traits of an uncultured archaeal lineage -MSBL1- from brine pools of the Red Sea.</title>
        <authorList>
            <person name="Mwirichia R."/>
            <person name="Alam I."/>
            <person name="Rashid M."/>
            <person name="Vinu M."/>
            <person name="Ba-Alawi W."/>
            <person name="Anthony Kamau A."/>
            <person name="Kamanda Ngugi D."/>
            <person name="Goker M."/>
            <person name="Klenk H.P."/>
            <person name="Bajic V."/>
            <person name="Stingl U."/>
        </authorList>
    </citation>
    <scope>NUCLEOTIDE SEQUENCE [LARGE SCALE GENOMIC DNA]</scope>
    <source>
        <strain evidence="1">SCGC-AAA261C02</strain>
    </source>
</reference>
<organism evidence="1 2">
    <name type="scientific">candidate division MSBL1 archaeon SCGC-AAA261C02</name>
    <dbReference type="NCBI Taxonomy" id="1698272"/>
    <lineage>
        <taxon>Archaea</taxon>
        <taxon>Methanobacteriati</taxon>
        <taxon>Methanobacteriota</taxon>
        <taxon>candidate division MSBL1</taxon>
    </lineage>
</organism>
<comment type="caution">
    <text evidence="1">The sequence shown here is derived from an EMBL/GenBank/DDBJ whole genome shotgun (WGS) entry which is preliminary data.</text>
</comment>
<proteinExistence type="predicted"/>
<sequence>MKWLSIVQIVAGIMSREVKTVVDVDHDCLENLEEHPREVEVWCEETVQVRKKCTVCGHEIHELYDIAAFYDETEGRWIKRRE</sequence>